<dbReference type="PANTHER" id="PTHR43040:SF1">
    <property type="entry name" value="RIBONUCLEASE D"/>
    <property type="match status" value="1"/>
</dbReference>
<evidence type="ECO:0000256" key="1">
    <source>
        <dbReference type="SAM" id="MobiDB-lite"/>
    </source>
</evidence>
<keyword evidence="2" id="KW-0378">Hydrolase</keyword>
<dbReference type="EMBL" id="MLFU01000392">
    <property type="protein sequence ID" value="KAK1457989.1"/>
    <property type="molecule type" value="Genomic_DNA"/>
</dbReference>
<proteinExistence type="predicted"/>
<keyword evidence="2" id="KW-0540">Nuclease</keyword>
<dbReference type="GO" id="GO:0004527">
    <property type="term" value="F:exonuclease activity"/>
    <property type="evidence" value="ECO:0007669"/>
    <property type="project" value="UniProtKB-KW"/>
</dbReference>
<sequence>MRTLEAQSLGEAANTVFDSPGGARITFSTSGDRQGQNYWEIPVNAMLGIYMEQNTVSKMHLTGISLEGDVYGNADIEVFAMNVLRTLSTPSPVQIHPEDKRFQSGYGDPSILGRTENPRVKELTYAAFSALAQDGSLFGAPLHSDKSSRSMACETRIDGGKPIHSNGGRSALSLPMRSVDSSAASHVRKMSARWYWPLNQSVSLSAVKEKTGVVLDDNSVLFMGVRPNTETSLHGVKSEGGGCLGISSIVVHQGKRRPWTTYEDARESLKPSVGGRAHLLLFIAMSAGDIRYSLIDSAESMSNLLTSQQNLLIGLPSLFLDLEGETERHRLEDVQLMENAARPRGQRRYLNGLDKCIASYAPLSPEEKARWKAAKEAGLNLFHPSRGGSYEVFNSRPMSTPIGIYCINDVRYLPHLREALWPQLDGVWRQKVGEETKKRILESQSPFYKPQSETKKFGPWGRA</sequence>
<organism evidence="2 3">
    <name type="scientific">Colletotrichum tamarilloi</name>
    <dbReference type="NCBI Taxonomy" id="1209934"/>
    <lineage>
        <taxon>Eukaryota</taxon>
        <taxon>Fungi</taxon>
        <taxon>Dikarya</taxon>
        <taxon>Ascomycota</taxon>
        <taxon>Pezizomycotina</taxon>
        <taxon>Sordariomycetes</taxon>
        <taxon>Hypocreomycetidae</taxon>
        <taxon>Glomerellales</taxon>
        <taxon>Glomerellaceae</taxon>
        <taxon>Colletotrichum</taxon>
        <taxon>Colletotrichum acutatum species complex</taxon>
    </lineage>
</organism>
<feature type="region of interest" description="Disordered" evidence="1">
    <location>
        <begin position="92"/>
        <end position="113"/>
    </location>
</feature>
<name>A0ABQ9QGD3_9PEZI</name>
<dbReference type="GeneID" id="85417411"/>
<dbReference type="Proteomes" id="UP001227543">
    <property type="component" value="Unassembled WGS sequence"/>
</dbReference>
<accession>A0ABQ9QGD3</accession>
<dbReference type="PANTHER" id="PTHR43040">
    <property type="entry name" value="RIBONUCLEASE D"/>
    <property type="match status" value="1"/>
</dbReference>
<evidence type="ECO:0000313" key="3">
    <source>
        <dbReference type="Proteomes" id="UP001227543"/>
    </source>
</evidence>
<feature type="region of interest" description="Disordered" evidence="1">
    <location>
        <begin position="443"/>
        <end position="463"/>
    </location>
</feature>
<keyword evidence="2" id="KW-0269">Exonuclease</keyword>
<keyword evidence="3" id="KW-1185">Reference proteome</keyword>
<protein>
    <submittedName>
        <fullName evidence="2">3'-5' exonuclease</fullName>
    </submittedName>
</protein>
<comment type="caution">
    <text evidence="2">The sequence shown here is derived from an EMBL/GenBank/DDBJ whole genome shotgun (WGS) entry which is preliminary data.</text>
</comment>
<reference evidence="2 3" key="1">
    <citation type="submission" date="2016-10" db="EMBL/GenBank/DDBJ databases">
        <title>The genome sequence of Colletotrichum fioriniae PJ7.</title>
        <authorList>
            <person name="Baroncelli R."/>
        </authorList>
    </citation>
    <scope>NUCLEOTIDE SEQUENCE [LARGE SCALE GENOMIC DNA]</scope>
    <source>
        <strain evidence="2 3">Tom-12</strain>
    </source>
</reference>
<gene>
    <name evidence="2" type="ORF">CTAM01_17184</name>
</gene>
<dbReference type="RefSeq" id="XP_060372249.1">
    <property type="nucleotide sequence ID" value="XM_060533173.1"/>
</dbReference>
<evidence type="ECO:0000313" key="2">
    <source>
        <dbReference type="EMBL" id="KAK1457989.1"/>
    </source>
</evidence>